<dbReference type="InterPro" id="IPR021460">
    <property type="entry name" value="DUF3112"/>
</dbReference>
<evidence type="ECO:0000313" key="3">
    <source>
        <dbReference type="EMBL" id="OAA68392.1"/>
    </source>
</evidence>
<feature type="region of interest" description="Disordered" evidence="1">
    <location>
        <begin position="315"/>
        <end position="378"/>
    </location>
</feature>
<evidence type="ECO:0008006" key="5">
    <source>
        <dbReference type="Google" id="ProtNLM"/>
    </source>
</evidence>
<dbReference type="OrthoDB" id="3357002at2759"/>
<protein>
    <recommendedName>
        <fullName evidence="5">Family c-likeg-protein-coupled receptor protein</fullName>
    </recommendedName>
</protein>
<feature type="transmembrane region" description="Helical" evidence="2">
    <location>
        <begin position="189"/>
        <end position="208"/>
    </location>
</feature>
<feature type="transmembrane region" description="Helical" evidence="2">
    <location>
        <begin position="144"/>
        <end position="169"/>
    </location>
</feature>
<dbReference type="Proteomes" id="UP000076874">
    <property type="component" value="Unassembled WGS sequence"/>
</dbReference>
<proteinExistence type="predicted"/>
<sequence>MSSGETSPGAGAGPPTAAGPPYLPTTAGLGGTPTPKVDDPVCAVLLVFFVAAAATNMTIFQINRRRDHKFVFSAMLFGFCMARITALVMRIVWASRPHNVRIAIAGNILTLAGVVLLFLVNLLFAQRLLRAYRPRVGWHRAVTLVFRFLFVSIVACLLMLIAATVDSFYTLNPSTRLIDRKIQLVGSTWYALLAFLPLPIVLLTVYLPPRPPFHGPVEPFGHGRLATKVRLLLFTSTLLALGAGFRAGANFDARPLVRPAWFDNKPSYYCFNYVIELIVVYTYTIARFDKRFHVPNGASAPGHYAAGSGLAGMTDTTTGGGGLQRKPSLADRVNTEAEVFGAGNERDIPTNAAMEEKAKDWDAQARDELQKEDDGEAV</sequence>
<feature type="transmembrane region" description="Helical" evidence="2">
    <location>
        <begin position="43"/>
        <end position="63"/>
    </location>
</feature>
<dbReference type="STRING" id="1081102.A0A162JG06"/>
<keyword evidence="2" id="KW-1133">Transmembrane helix</keyword>
<evidence type="ECO:0000256" key="1">
    <source>
        <dbReference type="SAM" id="MobiDB-lite"/>
    </source>
</evidence>
<keyword evidence="4" id="KW-1185">Reference proteome</keyword>
<organism evidence="3 4">
    <name type="scientific">Niveomyces insectorum RCEF 264</name>
    <dbReference type="NCBI Taxonomy" id="1081102"/>
    <lineage>
        <taxon>Eukaryota</taxon>
        <taxon>Fungi</taxon>
        <taxon>Dikarya</taxon>
        <taxon>Ascomycota</taxon>
        <taxon>Pezizomycotina</taxon>
        <taxon>Sordariomycetes</taxon>
        <taxon>Hypocreomycetidae</taxon>
        <taxon>Hypocreales</taxon>
        <taxon>Cordycipitaceae</taxon>
        <taxon>Niveomyces</taxon>
    </lineage>
</organism>
<evidence type="ECO:0000256" key="2">
    <source>
        <dbReference type="SAM" id="Phobius"/>
    </source>
</evidence>
<dbReference type="Pfam" id="PF11309">
    <property type="entry name" value="DUF3112"/>
    <property type="match status" value="1"/>
</dbReference>
<comment type="caution">
    <text evidence="3">The sequence shown here is derived from an EMBL/GenBank/DDBJ whole genome shotgun (WGS) entry which is preliminary data.</text>
</comment>
<feature type="transmembrane region" description="Helical" evidence="2">
    <location>
        <begin position="266"/>
        <end position="286"/>
    </location>
</feature>
<feature type="transmembrane region" description="Helical" evidence="2">
    <location>
        <begin position="104"/>
        <end position="124"/>
    </location>
</feature>
<name>A0A162JG06_9HYPO</name>
<accession>A0A162JG06</accession>
<dbReference type="AlphaFoldDB" id="A0A162JG06"/>
<dbReference type="PANTHER" id="PTHR35184:SF1">
    <property type="entry name" value="INTEGRAL MEMBRANE PROTEIN"/>
    <property type="match status" value="1"/>
</dbReference>
<feature type="compositionally biased region" description="Basic and acidic residues" evidence="1">
    <location>
        <begin position="344"/>
        <end position="369"/>
    </location>
</feature>
<feature type="transmembrane region" description="Helical" evidence="2">
    <location>
        <begin position="229"/>
        <end position="246"/>
    </location>
</feature>
<reference evidence="3 4" key="1">
    <citation type="journal article" date="2016" name="Genome Biol. Evol.">
        <title>Divergent and convergent evolution of fungal pathogenicity.</title>
        <authorList>
            <person name="Shang Y."/>
            <person name="Xiao G."/>
            <person name="Zheng P."/>
            <person name="Cen K."/>
            <person name="Zhan S."/>
            <person name="Wang C."/>
        </authorList>
    </citation>
    <scope>NUCLEOTIDE SEQUENCE [LARGE SCALE GENOMIC DNA]</scope>
    <source>
        <strain evidence="3 4">RCEF 264</strain>
    </source>
</reference>
<evidence type="ECO:0000313" key="4">
    <source>
        <dbReference type="Proteomes" id="UP000076874"/>
    </source>
</evidence>
<gene>
    <name evidence="3" type="ORF">SPI_00587</name>
</gene>
<keyword evidence="2" id="KW-0812">Transmembrane</keyword>
<keyword evidence="2" id="KW-0472">Membrane</keyword>
<dbReference type="PANTHER" id="PTHR35184">
    <property type="entry name" value="YALI0C10208P"/>
    <property type="match status" value="1"/>
</dbReference>
<dbReference type="EMBL" id="AZHD01000001">
    <property type="protein sequence ID" value="OAA68392.1"/>
    <property type="molecule type" value="Genomic_DNA"/>
</dbReference>
<feature type="transmembrane region" description="Helical" evidence="2">
    <location>
        <begin position="70"/>
        <end position="92"/>
    </location>
</feature>